<sequence length="123" mass="14326">MYQLKRVYDFVNDSDQPRFPAVLADRLWPRGIAKVRLEGVLWLKSVTPSDELRQWLHQDPLAHYDEFCLRYRHELSAEAVQADLQQLRRLHAQHNRLTLLTAAKAIEHSHLPVLQAVLQGGLK</sequence>
<dbReference type="AlphaFoldDB" id="A0A1W1UGM1"/>
<accession>A0A1W1UGM1</accession>
<keyword evidence="2" id="KW-1185">Reference proteome</keyword>
<proteinExistence type="predicted"/>
<gene>
    <name evidence="1" type="ORF">SAMN05660772_00564</name>
</gene>
<dbReference type="STRING" id="1122938.SAMN05660772_00564"/>
<name>A0A1W1UGM1_9PAST</name>
<dbReference type="InterPro" id="IPR052552">
    <property type="entry name" value="YeaO-like"/>
</dbReference>
<dbReference type="RefSeq" id="WP_084255891.1">
    <property type="nucleotide sequence ID" value="NZ_FWWV01000002.1"/>
</dbReference>
<dbReference type="Proteomes" id="UP000192408">
    <property type="component" value="Unassembled WGS sequence"/>
</dbReference>
<evidence type="ECO:0000313" key="1">
    <source>
        <dbReference type="EMBL" id="SMB80193.1"/>
    </source>
</evidence>
<dbReference type="PANTHER" id="PTHR36849">
    <property type="entry name" value="CYTOPLASMIC PROTEIN-RELATED"/>
    <property type="match status" value="1"/>
</dbReference>
<evidence type="ECO:0000313" key="2">
    <source>
        <dbReference type="Proteomes" id="UP000192408"/>
    </source>
</evidence>
<dbReference type="PANTHER" id="PTHR36849:SF1">
    <property type="entry name" value="CYTOPLASMIC PROTEIN"/>
    <property type="match status" value="1"/>
</dbReference>
<organism evidence="1 2">
    <name type="scientific">Pasteurella testudinis DSM 23072</name>
    <dbReference type="NCBI Taxonomy" id="1122938"/>
    <lineage>
        <taxon>Bacteria</taxon>
        <taxon>Pseudomonadati</taxon>
        <taxon>Pseudomonadota</taxon>
        <taxon>Gammaproteobacteria</taxon>
        <taxon>Pasteurellales</taxon>
        <taxon>Pasteurellaceae</taxon>
        <taxon>Pasteurella</taxon>
    </lineage>
</organism>
<protein>
    <submittedName>
        <fullName evidence="1">Uncharacterized conserved protein YeaO, DUF488 family</fullName>
    </submittedName>
</protein>
<dbReference type="Pfam" id="PF22752">
    <property type="entry name" value="DUF488-N3i"/>
    <property type="match status" value="1"/>
</dbReference>
<dbReference type="EMBL" id="FWWV01000002">
    <property type="protein sequence ID" value="SMB80193.1"/>
    <property type="molecule type" value="Genomic_DNA"/>
</dbReference>
<reference evidence="2" key="1">
    <citation type="submission" date="2017-04" db="EMBL/GenBank/DDBJ databases">
        <authorList>
            <person name="Varghese N."/>
            <person name="Submissions S."/>
        </authorList>
    </citation>
    <scope>NUCLEOTIDE SEQUENCE [LARGE SCALE GENOMIC DNA]</scope>
    <source>
        <strain evidence="2">DSM 23072</strain>
    </source>
</reference>